<evidence type="ECO:0000256" key="1">
    <source>
        <dbReference type="ARBA" id="ARBA00009986"/>
    </source>
</evidence>
<comment type="similarity">
    <text evidence="1">Belongs to the aldehyde dehydrogenase family.</text>
</comment>
<reference evidence="4 5" key="1">
    <citation type="submission" date="2018-11" db="EMBL/GenBank/DDBJ databases">
        <title>Sequencing the genomes of 1000 actinobacteria strains.</title>
        <authorList>
            <person name="Klenk H.-P."/>
        </authorList>
    </citation>
    <scope>NUCLEOTIDE SEQUENCE [LARGE SCALE GENOMIC DNA]</scope>
    <source>
        <strain evidence="4 5">DSM 44348</strain>
    </source>
</reference>
<feature type="domain" description="Aldehyde dehydrogenase" evidence="3">
    <location>
        <begin position="27"/>
        <end position="493"/>
    </location>
</feature>
<sequence length="508" mass="54536">MRYAPPGFPGSSVPVLPRYDNFIGGKWLAPTEGRYRPVISPATARTICETADSSAADLELALDAAHVARDAWGECTHLRRAEILTAAADAIEDNAEMLAVCESWETGRPIREALGVDIPLAADHFRYFAEVVRGDEAIVSGIDDDVLAYQFREPLGVVAQFLPVHFPVLVAAWNLAPALAAGNCSVVKPASDASWSVLKLAEVIGEVIPPGVFNIVTGRGEGVGRDLASSRRIAKVVFSGETATGRRILSCAAPNLVPVWLDVGARSPNVFFADVPADEDGFLDRAVDAMVRSASDEGLVCTCPSRALVQEPVNDEFVGRALERIAELVVDDPLDTATRVGPRGGPEQLARLESCVDTGRSEGATVLIGGHRVTVGDEFTDGYFYAPTVLQGHNRMRVFREDLFGPVLAVTSFTDEEQAIAIANDSRNGPGAGVWTRDGDRAYRVGRAVKASRVWTNCYHRYSAGATYACTPATGVGRETHRLVLDQYSQMKSLVVSHGRRYSGPLAG</sequence>
<dbReference type="InterPro" id="IPR016161">
    <property type="entry name" value="Ald_DH/histidinol_DH"/>
</dbReference>
<dbReference type="Proteomes" id="UP000274843">
    <property type="component" value="Unassembled WGS sequence"/>
</dbReference>
<dbReference type="FunFam" id="3.40.605.10:FF:000007">
    <property type="entry name" value="NAD/NADP-dependent betaine aldehyde dehydrogenase"/>
    <property type="match status" value="1"/>
</dbReference>
<dbReference type="AlphaFoldDB" id="A0A3N2H7H7"/>
<name>A0A3N2H7H7_9PSEU</name>
<organism evidence="4 5">
    <name type="scientific">Amycolatopsis thermoflava</name>
    <dbReference type="NCBI Taxonomy" id="84480"/>
    <lineage>
        <taxon>Bacteria</taxon>
        <taxon>Bacillati</taxon>
        <taxon>Actinomycetota</taxon>
        <taxon>Actinomycetes</taxon>
        <taxon>Pseudonocardiales</taxon>
        <taxon>Pseudonocardiaceae</taxon>
        <taxon>Amycolatopsis</taxon>
        <taxon>Amycolatopsis methanolica group</taxon>
    </lineage>
</organism>
<comment type="caution">
    <text evidence="4">The sequence shown here is derived from an EMBL/GenBank/DDBJ whole genome shotgun (WGS) entry which is preliminary data.</text>
</comment>
<keyword evidence="5" id="KW-1185">Reference proteome</keyword>
<dbReference type="RefSeq" id="WP_123686750.1">
    <property type="nucleotide sequence ID" value="NZ_RKHY01000001.1"/>
</dbReference>
<dbReference type="PANTHER" id="PTHR43111">
    <property type="entry name" value="ALDEHYDE DEHYDROGENASE B-RELATED"/>
    <property type="match status" value="1"/>
</dbReference>
<dbReference type="GO" id="GO:0016620">
    <property type="term" value="F:oxidoreductase activity, acting on the aldehyde or oxo group of donors, NAD or NADP as acceptor"/>
    <property type="evidence" value="ECO:0007669"/>
    <property type="project" value="InterPro"/>
</dbReference>
<evidence type="ECO:0000313" key="5">
    <source>
        <dbReference type="Proteomes" id="UP000274843"/>
    </source>
</evidence>
<dbReference type="Gene3D" id="3.40.605.10">
    <property type="entry name" value="Aldehyde Dehydrogenase, Chain A, domain 1"/>
    <property type="match status" value="1"/>
</dbReference>
<proteinExistence type="inferred from homology"/>
<dbReference type="Pfam" id="PF00171">
    <property type="entry name" value="Aldedh"/>
    <property type="match status" value="1"/>
</dbReference>
<dbReference type="InterPro" id="IPR015590">
    <property type="entry name" value="Aldehyde_DH_dom"/>
</dbReference>
<dbReference type="InterPro" id="IPR016162">
    <property type="entry name" value="Ald_DH_N"/>
</dbReference>
<dbReference type="SUPFAM" id="SSF53720">
    <property type="entry name" value="ALDH-like"/>
    <property type="match status" value="1"/>
</dbReference>
<dbReference type="InterPro" id="IPR016163">
    <property type="entry name" value="Ald_DH_C"/>
</dbReference>
<evidence type="ECO:0000313" key="4">
    <source>
        <dbReference type="EMBL" id="ROS44881.1"/>
    </source>
</evidence>
<keyword evidence="2" id="KW-0560">Oxidoreductase</keyword>
<evidence type="ECO:0000259" key="3">
    <source>
        <dbReference type="Pfam" id="PF00171"/>
    </source>
</evidence>
<accession>A0A3N2H7H7</accession>
<dbReference type="EMBL" id="RKHY01000001">
    <property type="protein sequence ID" value="ROS44881.1"/>
    <property type="molecule type" value="Genomic_DNA"/>
</dbReference>
<evidence type="ECO:0000256" key="2">
    <source>
        <dbReference type="ARBA" id="ARBA00023002"/>
    </source>
</evidence>
<protein>
    <submittedName>
        <fullName evidence="4">Aldehyde dehydrogenase</fullName>
    </submittedName>
</protein>
<gene>
    <name evidence="4" type="ORF">EDD35_7337</name>
</gene>
<dbReference type="GeneID" id="301848567"/>
<dbReference type="Gene3D" id="3.40.309.10">
    <property type="entry name" value="Aldehyde Dehydrogenase, Chain A, domain 2"/>
    <property type="match status" value="1"/>
</dbReference>
<dbReference type="PANTHER" id="PTHR43111:SF1">
    <property type="entry name" value="ALDEHYDE DEHYDROGENASE B-RELATED"/>
    <property type="match status" value="1"/>
</dbReference>